<gene>
    <name evidence="2" type="ORF">DFH94DRAFT_745551</name>
</gene>
<dbReference type="AlphaFoldDB" id="A0A9P5MVP5"/>
<sequence length="299" mass="33373">MFSDHPNRPYTSQSYQNQPNTSQGYQNQPNTSQIYLGKPYATAVIPFVRSEGFLTKMFGRGEATLYIESLLKVNARDLFLFGDVLGWHNALMVPNPSINDGRYVAIAPNNQPLWLLDITPGPLYRVVPQKIWTPPNQSDWRRYVEQANLRMPIFFIQNDGATGLPLARGLSGQRALLRGGDKPAHLGGGHSTQIRIAWPGYESWERQIQIRDQTRQRNEITLERFVKLIAGVVDRFLRVASSTPVPDTAWRVGPGGITSNDVILVGAVQVSAGGWMPILQVFNPSHPTPPPSHYSPVHA</sequence>
<organism evidence="2 3">
    <name type="scientific">Russula ochroleuca</name>
    <dbReference type="NCBI Taxonomy" id="152965"/>
    <lineage>
        <taxon>Eukaryota</taxon>
        <taxon>Fungi</taxon>
        <taxon>Dikarya</taxon>
        <taxon>Basidiomycota</taxon>
        <taxon>Agaricomycotina</taxon>
        <taxon>Agaricomycetes</taxon>
        <taxon>Russulales</taxon>
        <taxon>Russulaceae</taxon>
        <taxon>Russula</taxon>
    </lineage>
</organism>
<dbReference type="OrthoDB" id="3269405at2759"/>
<evidence type="ECO:0000313" key="2">
    <source>
        <dbReference type="EMBL" id="KAF8479740.1"/>
    </source>
</evidence>
<accession>A0A9P5MVP5</accession>
<dbReference type="Proteomes" id="UP000759537">
    <property type="component" value="Unassembled WGS sequence"/>
</dbReference>
<proteinExistence type="predicted"/>
<reference evidence="2" key="1">
    <citation type="submission" date="2019-10" db="EMBL/GenBank/DDBJ databases">
        <authorList>
            <consortium name="DOE Joint Genome Institute"/>
            <person name="Kuo A."/>
            <person name="Miyauchi S."/>
            <person name="Kiss E."/>
            <person name="Drula E."/>
            <person name="Kohler A."/>
            <person name="Sanchez-Garcia M."/>
            <person name="Andreopoulos B."/>
            <person name="Barry K.W."/>
            <person name="Bonito G."/>
            <person name="Buee M."/>
            <person name="Carver A."/>
            <person name="Chen C."/>
            <person name="Cichocki N."/>
            <person name="Clum A."/>
            <person name="Culley D."/>
            <person name="Crous P.W."/>
            <person name="Fauchery L."/>
            <person name="Girlanda M."/>
            <person name="Hayes R."/>
            <person name="Keri Z."/>
            <person name="LaButti K."/>
            <person name="Lipzen A."/>
            <person name="Lombard V."/>
            <person name="Magnuson J."/>
            <person name="Maillard F."/>
            <person name="Morin E."/>
            <person name="Murat C."/>
            <person name="Nolan M."/>
            <person name="Ohm R."/>
            <person name="Pangilinan J."/>
            <person name="Pereira M."/>
            <person name="Perotto S."/>
            <person name="Peter M."/>
            <person name="Riley R."/>
            <person name="Sitrit Y."/>
            <person name="Stielow B."/>
            <person name="Szollosi G."/>
            <person name="Zifcakova L."/>
            <person name="Stursova M."/>
            <person name="Spatafora J.W."/>
            <person name="Tedersoo L."/>
            <person name="Vaario L.-M."/>
            <person name="Yamada A."/>
            <person name="Yan M."/>
            <person name="Wang P."/>
            <person name="Xu J."/>
            <person name="Bruns T."/>
            <person name="Baldrian P."/>
            <person name="Vilgalys R."/>
            <person name="Henrissat B."/>
            <person name="Grigoriev I.V."/>
            <person name="Hibbett D."/>
            <person name="Nagy L.G."/>
            <person name="Martin F.M."/>
        </authorList>
    </citation>
    <scope>NUCLEOTIDE SEQUENCE</scope>
    <source>
        <strain evidence="2">Prilba</strain>
    </source>
</reference>
<keyword evidence="3" id="KW-1185">Reference proteome</keyword>
<evidence type="ECO:0000313" key="3">
    <source>
        <dbReference type="Proteomes" id="UP000759537"/>
    </source>
</evidence>
<name>A0A9P5MVP5_9AGAM</name>
<dbReference type="EMBL" id="WHVB01000009">
    <property type="protein sequence ID" value="KAF8479740.1"/>
    <property type="molecule type" value="Genomic_DNA"/>
</dbReference>
<comment type="caution">
    <text evidence="2">The sequence shown here is derived from an EMBL/GenBank/DDBJ whole genome shotgun (WGS) entry which is preliminary data.</text>
</comment>
<feature type="compositionally biased region" description="Polar residues" evidence="1">
    <location>
        <begin position="9"/>
        <end position="29"/>
    </location>
</feature>
<reference evidence="2" key="2">
    <citation type="journal article" date="2020" name="Nat. Commun.">
        <title>Large-scale genome sequencing of mycorrhizal fungi provides insights into the early evolution of symbiotic traits.</title>
        <authorList>
            <person name="Miyauchi S."/>
            <person name="Kiss E."/>
            <person name="Kuo A."/>
            <person name="Drula E."/>
            <person name="Kohler A."/>
            <person name="Sanchez-Garcia M."/>
            <person name="Morin E."/>
            <person name="Andreopoulos B."/>
            <person name="Barry K.W."/>
            <person name="Bonito G."/>
            <person name="Buee M."/>
            <person name="Carver A."/>
            <person name="Chen C."/>
            <person name="Cichocki N."/>
            <person name="Clum A."/>
            <person name="Culley D."/>
            <person name="Crous P.W."/>
            <person name="Fauchery L."/>
            <person name="Girlanda M."/>
            <person name="Hayes R.D."/>
            <person name="Keri Z."/>
            <person name="LaButti K."/>
            <person name="Lipzen A."/>
            <person name="Lombard V."/>
            <person name="Magnuson J."/>
            <person name="Maillard F."/>
            <person name="Murat C."/>
            <person name="Nolan M."/>
            <person name="Ohm R.A."/>
            <person name="Pangilinan J."/>
            <person name="Pereira M.F."/>
            <person name="Perotto S."/>
            <person name="Peter M."/>
            <person name="Pfister S."/>
            <person name="Riley R."/>
            <person name="Sitrit Y."/>
            <person name="Stielow J.B."/>
            <person name="Szollosi G."/>
            <person name="Zifcakova L."/>
            <person name="Stursova M."/>
            <person name="Spatafora J.W."/>
            <person name="Tedersoo L."/>
            <person name="Vaario L.M."/>
            <person name="Yamada A."/>
            <person name="Yan M."/>
            <person name="Wang P."/>
            <person name="Xu J."/>
            <person name="Bruns T."/>
            <person name="Baldrian P."/>
            <person name="Vilgalys R."/>
            <person name="Dunand C."/>
            <person name="Henrissat B."/>
            <person name="Grigoriev I.V."/>
            <person name="Hibbett D."/>
            <person name="Nagy L.G."/>
            <person name="Martin F.M."/>
        </authorList>
    </citation>
    <scope>NUCLEOTIDE SEQUENCE</scope>
    <source>
        <strain evidence="2">Prilba</strain>
    </source>
</reference>
<protein>
    <submittedName>
        <fullName evidence="2">Uncharacterized protein</fullName>
    </submittedName>
</protein>
<evidence type="ECO:0000256" key="1">
    <source>
        <dbReference type="SAM" id="MobiDB-lite"/>
    </source>
</evidence>
<feature type="region of interest" description="Disordered" evidence="1">
    <location>
        <begin position="1"/>
        <end position="29"/>
    </location>
</feature>